<dbReference type="GO" id="GO:0006400">
    <property type="term" value="P:tRNA modification"/>
    <property type="evidence" value="ECO:0007669"/>
    <property type="project" value="UniProtKB-ARBA"/>
</dbReference>
<dbReference type="InterPro" id="IPR013216">
    <property type="entry name" value="Methyltransf_11"/>
</dbReference>
<keyword evidence="1 4" id="KW-0489">Methyltransferase</keyword>
<organism evidence="4 5">
    <name type="scientific">Methanohalarchaeum thermophilum</name>
    <dbReference type="NCBI Taxonomy" id="1903181"/>
    <lineage>
        <taxon>Archaea</taxon>
        <taxon>Methanobacteriati</taxon>
        <taxon>Methanobacteriota</taxon>
        <taxon>Methanonatronarchaeia</taxon>
        <taxon>Methanonatronarchaeales</taxon>
        <taxon>Methanonatronarchaeaceae</taxon>
        <taxon>Candidatus Methanohalarchaeum</taxon>
    </lineage>
</organism>
<dbReference type="SUPFAM" id="SSF53335">
    <property type="entry name" value="S-adenosyl-L-methionine-dependent methyltransferases"/>
    <property type="match status" value="1"/>
</dbReference>
<dbReference type="STRING" id="1903181.BTN85_0545"/>
<dbReference type="PANTHER" id="PTHR13069:SF21">
    <property type="entry name" value="ALKYLATED DNA REPAIR PROTEIN ALKB HOMOLOG 8"/>
    <property type="match status" value="1"/>
</dbReference>
<evidence type="ECO:0000256" key="2">
    <source>
        <dbReference type="ARBA" id="ARBA00022679"/>
    </source>
</evidence>
<evidence type="ECO:0000259" key="3">
    <source>
        <dbReference type="Pfam" id="PF08241"/>
    </source>
</evidence>
<name>A0A1Q6DUK7_METT1</name>
<feature type="domain" description="Methyltransferase type 11" evidence="3">
    <location>
        <begin position="44"/>
        <end position="141"/>
    </location>
</feature>
<evidence type="ECO:0000313" key="4">
    <source>
        <dbReference type="EMBL" id="OKY78060.1"/>
    </source>
</evidence>
<dbReference type="Gene3D" id="3.40.50.150">
    <property type="entry name" value="Vaccinia Virus protein VP39"/>
    <property type="match status" value="1"/>
</dbReference>
<dbReference type="PANTHER" id="PTHR13069">
    <property type="entry name" value="ALKYLATED DNA REPAIR PROTEIN ALKB HOMOLOG 8"/>
    <property type="match status" value="1"/>
</dbReference>
<dbReference type="InParanoid" id="A0A1Q6DUK7"/>
<reference evidence="4" key="1">
    <citation type="submission" date="2016-12" db="EMBL/GenBank/DDBJ databases">
        <title>Discovery of methanogenic haloarchaea.</title>
        <authorList>
            <person name="Sorokin D.Y."/>
            <person name="Makarova K.S."/>
            <person name="Abbas B."/>
            <person name="Ferrer M."/>
            <person name="Golyshin P.N."/>
        </authorList>
    </citation>
    <scope>NUCLEOTIDE SEQUENCE [LARGE SCALE GENOMIC DNA]</scope>
    <source>
        <strain evidence="4">HMET1</strain>
    </source>
</reference>
<proteinExistence type="predicted"/>
<evidence type="ECO:0000313" key="5">
    <source>
        <dbReference type="Proteomes" id="UP000185744"/>
    </source>
</evidence>
<dbReference type="AlphaFoldDB" id="A0A1Q6DUK7"/>
<dbReference type="InterPro" id="IPR029063">
    <property type="entry name" value="SAM-dependent_MTases_sf"/>
</dbReference>
<keyword evidence="2" id="KW-0808">Transferase</keyword>
<evidence type="ECO:0000256" key="1">
    <source>
        <dbReference type="ARBA" id="ARBA00022603"/>
    </source>
</evidence>
<dbReference type="GO" id="GO:0032259">
    <property type="term" value="P:methylation"/>
    <property type="evidence" value="ECO:0007669"/>
    <property type="project" value="UniProtKB-KW"/>
</dbReference>
<gene>
    <name evidence="4" type="ORF">BTN85_0545</name>
</gene>
<dbReference type="FunCoup" id="A0A1Q6DUK7">
    <property type="interactions" value="30"/>
</dbReference>
<dbReference type="GO" id="GO:0008757">
    <property type="term" value="F:S-adenosylmethionine-dependent methyltransferase activity"/>
    <property type="evidence" value="ECO:0007669"/>
    <property type="project" value="InterPro"/>
</dbReference>
<protein>
    <submittedName>
        <fullName evidence="4">SAM-dependent methyltransferase</fullName>
    </submittedName>
</protein>
<sequence length="219" mass="26144">MADKKEVQDLYDKISSDFSERRNYPWPEVVDYIENSKKGKNAIDLGCGNGRHIPHLSQIYETVIGLDISKAMLCEARYKLEKENLEKQEFELIQGDITYIPFKDEVFDCIINIATFHHLPTTKDRIKALNEMFRVLKEDKEVLFSVWSIEHEYFDGNRKEIRENDFDYNVTWESNGRRLERYYHIFDEKRLKRQLGKSDFEIKSLELSSGNYYVRLHKP</sequence>
<dbReference type="InterPro" id="IPR051422">
    <property type="entry name" value="AlkB_tRNA_MeTrf/Diox"/>
</dbReference>
<dbReference type="CDD" id="cd02440">
    <property type="entry name" value="AdoMet_MTases"/>
    <property type="match status" value="1"/>
</dbReference>
<comment type="caution">
    <text evidence="4">The sequence shown here is derived from an EMBL/GenBank/DDBJ whole genome shotgun (WGS) entry which is preliminary data.</text>
</comment>
<dbReference type="GO" id="GO:0008175">
    <property type="term" value="F:tRNA methyltransferase activity"/>
    <property type="evidence" value="ECO:0007669"/>
    <property type="project" value="UniProtKB-ARBA"/>
</dbReference>
<dbReference type="Proteomes" id="UP000185744">
    <property type="component" value="Unassembled WGS sequence"/>
</dbReference>
<keyword evidence="5" id="KW-1185">Reference proteome</keyword>
<accession>A0A1Q6DUK7</accession>
<dbReference type="EMBL" id="MSDW01000001">
    <property type="protein sequence ID" value="OKY78060.1"/>
    <property type="molecule type" value="Genomic_DNA"/>
</dbReference>
<dbReference type="Pfam" id="PF08241">
    <property type="entry name" value="Methyltransf_11"/>
    <property type="match status" value="1"/>
</dbReference>